<protein>
    <submittedName>
        <fullName evidence="2">Uncharacterized protein</fullName>
    </submittedName>
</protein>
<dbReference type="OrthoDB" id="2086204at2"/>
<evidence type="ECO:0000313" key="3">
    <source>
        <dbReference type="Proteomes" id="UP000238358"/>
    </source>
</evidence>
<keyword evidence="1" id="KW-0812">Transmembrane</keyword>
<name>A0A2S0M4M1_MEGEL</name>
<dbReference type="Proteomes" id="UP000238358">
    <property type="component" value="Chromosome"/>
</dbReference>
<accession>A0A2S0M4M1</accession>
<sequence>MKYIVKLFIVIMAAYFVVVVIGGSFVGTITKHLGGNMTIELEAGQKLEPYTVQWEPGSGNIWYLTEPMEEGYQPKKYEFKEKSNLGAMEGKITFIEMR</sequence>
<gene>
    <name evidence="2" type="ORF">C6Y28_01430</name>
</gene>
<reference evidence="2 3" key="1">
    <citation type="journal article" date="2018" name="Genome Announc.">
        <title>Complete genomes of two Megasphaera elsdenii strains, NCIMB 702410 and ATCC 25940.</title>
        <authorList>
            <person name="Hatmaker E.A."/>
            <person name="O'Dell K."/>
            <person name="Riley L.A."/>
            <person name="Klingeman D.M."/>
            <person name="Guss A.M."/>
        </authorList>
    </citation>
    <scope>NUCLEOTIDE SEQUENCE [LARGE SCALE GENOMIC DNA]</scope>
    <source>
        <strain evidence="2 3">NCIMB702410</strain>
    </source>
</reference>
<evidence type="ECO:0000313" key="2">
    <source>
        <dbReference type="EMBL" id="AVO26392.1"/>
    </source>
</evidence>
<organism evidence="2 3">
    <name type="scientific">Megasphaera elsdenii</name>
    <dbReference type="NCBI Taxonomy" id="907"/>
    <lineage>
        <taxon>Bacteria</taxon>
        <taxon>Bacillati</taxon>
        <taxon>Bacillota</taxon>
        <taxon>Negativicutes</taxon>
        <taxon>Veillonellales</taxon>
        <taxon>Veillonellaceae</taxon>
        <taxon>Megasphaera</taxon>
    </lineage>
</organism>
<feature type="transmembrane region" description="Helical" evidence="1">
    <location>
        <begin position="7"/>
        <end position="29"/>
    </location>
</feature>
<proteinExistence type="predicted"/>
<dbReference type="EMBL" id="CP027569">
    <property type="protein sequence ID" value="AVO26392.1"/>
    <property type="molecule type" value="Genomic_DNA"/>
</dbReference>
<evidence type="ECO:0000256" key="1">
    <source>
        <dbReference type="SAM" id="Phobius"/>
    </source>
</evidence>
<keyword evidence="1" id="KW-0472">Membrane</keyword>
<keyword evidence="1" id="KW-1133">Transmembrane helix</keyword>
<dbReference type="RefSeq" id="WP_027895845.1">
    <property type="nucleotide sequence ID" value="NZ_CP027569.1"/>
</dbReference>
<dbReference type="AlphaFoldDB" id="A0A2S0M4M1"/>